<dbReference type="Proteomes" id="UP000078541">
    <property type="component" value="Unassembled WGS sequence"/>
</dbReference>
<name>A0A151K0L0_9HYME</name>
<keyword evidence="2" id="KW-1185">Reference proteome</keyword>
<organism evidence="1 2">
    <name type="scientific">Trachymyrmex septentrionalis</name>
    <dbReference type="NCBI Taxonomy" id="34720"/>
    <lineage>
        <taxon>Eukaryota</taxon>
        <taxon>Metazoa</taxon>
        <taxon>Ecdysozoa</taxon>
        <taxon>Arthropoda</taxon>
        <taxon>Hexapoda</taxon>
        <taxon>Insecta</taxon>
        <taxon>Pterygota</taxon>
        <taxon>Neoptera</taxon>
        <taxon>Endopterygota</taxon>
        <taxon>Hymenoptera</taxon>
        <taxon>Apocrita</taxon>
        <taxon>Aculeata</taxon>
        <taxon>Formicoidea</taxon>
        <taxon>Formicidae</taxon>
        <taxon>Myrmicinae</taxon>
        <taxon>Trachymyrmex</taxon>
    </lineage>
</organism>
<evidence type="ECO:0000313" key="1">
    <source>
        <dbReference type="EMBL" id="KYN43115.1"/>
    </source>
</evidence>
<reference evidence="1 2" key="1">
    <citation type="submission" date="2016-03" db="EMBL/GenBank/DDBJ databases">
        <title>Trachymyrmex septentrionalis WGS genome.</title>
        <authorList>
            <person name="Nygaard S."/>
            <person name="Hu H."/>
            <person name="Boomsma J."/>
            <person name="Zhang G."/>
        </authorList>
    </citation>
    <scope>NUCLEOTIDE SEQUENCE [LARGE SCALE GENOMIC DNA]</scope>
    <source>
        <strain evidence="1">Tsep2-gDNA-1</strain>
        <tissue evidence="1">Whole body</tissue>
    </source>
</reference>
<gene>
    <name evidence="1" type="ORF">ALC56_02490</name>
</gene>
<protein>
    <submittedName>
        <fullName evidence="1">Uncharacterized protein</fullName>
    </submittedName>
</protein>
<dbReference type="EMBL" id="KQ981296">
    <property type="protein sequence ID" value="KYN43115.1"/>
    <property type="molecule type" value="Genomic_DNA"/>
</dbReference>
<dbReference type="AlphaFoldDB" id="A0A151K0L0"/>
<evidence type="ECO:0000313" key="2">
    <source>
        <dbReference type="Proteomes" id="UP000078541"/>
    </source>
</evidence>
<accession>A0A151K0L0</accession>
<sequence length="104" mass="12001">MLSRACLESTNIIANAIRFHLILERLQSKDCDIEEIAISIGNSGDLCNSIVATEVHSLLILDLITRWNYDRRHHCHRYHVIRGRTISSSEKYVIRIEAERSPQT</sequence>
<proteinExistence type="predicted"/>